<dbReference type="OrthoDB" id="10338086at2759"/>
<comment type="caution">
    <text evidence="2">The sequence shown here is derived from an EMBL/GenBank/DDBJ whole genome shotgun (WGS) entry which is preliminary data.</text>
</comment>
<keyword evidence="1" id="KW-0472">Membrane</keyword>
<keyword evidence="1" id="KW-0812">Transmembrane</keyword>
<protein>
    <submittedName>
        <fullName evidence="2">Uncharacterized protein</fullName>
    </submittedName>
</protein>
<name>A0A2G5SSE9_9PELO</name>
<evidence type="ECO:0000313" key="3">
    <source>
        <dbReference type="Proteomes" id="UP000230233"/>
    </source>
</evidence>
<dbReference type="Proteomes" id="UP000230233">
    <property type="component" value="Chromosome X"/>
</dbReference>
<reference evidence="3" key="1">
    <citation type="submission" date="2017-10" db="EMBL/GenBank/DDBJ databases">
        <title>Rapid genome shrinkage in a self-fertile nematode reveals novel sperm competition proteins.</title>
        <authorList>
            <person name="Yin D."/>
            <person name="Schwarz E.M."/>
            <person name="Thomas C.G."/>
            <person name="Felde R.L."/>
            <person name="Korf I.F."/>
            <person name="Cutter A.D."/>
            <person name="Schartner C.M."/>
            <person name="Ralston E.J."/>
            <person name="Meyer B.J."/>
            <person name="Haag E.S."/>
        </authorList>
    </citation>
    <scope>NUCLEOTIDE SEQUENCE [LARGE SCALE GENOMIC DNA]</scope>
    <source>
        <strain evidence="3">JU1422</strain>
    </source>
</reference>
<gene>
    <name evidence="2" type="primary">Cnig_chr_X.g24072</name>
    <name evidence="2" type="ORF">B9Z55_024072</name>
</gene>
<feature type="transmembrane region" description="Helical" evidence="1">
    <location>
        <begin position="65"/>
        <end position="84"/>
    </location>
</feature>
<keyword evidence="1" id="KW-1133">Transmembrane helix</keyword>
<organism evidence="2 3">
    <name type="scientific">Caenorhabditis nigoni</name>
    <dbReference type="NCBI Taxonomy" id="1611254"/>
    <lineage>
        <taxon>Eukaryota</taxon>
        <taxon>Metazoa</taxon>
        <taxon>Ecdysozoa</taxon>
        <taxon>Nematoda</taxon>
        <taxon>Chromadorea</taxon>
        <taxon>Rhabditida</taxon>
        <taxon>Rhabditina</taxon>
        <taxon>Rhabditomorpha</taxon>
        <taxon>Rhabditoidea</taxon>
        <taxon>Rhabditidae</taxon>
        <taxon>Peloderinae</taxon>
        <taxon>Caenorhabditis</taxon>
    </lineage>
</organism>
<evidence type="ECO:0000256" key="1">
    <source>
        <dbReference type="SAM" id="Phobius"/>
    </source>
</evidence>
<sequence>MLLLILLQIALLAWYTTWNSVFSIMTGIMIGIQLGRMIARSVNVELERAQQADLGWMVVEDRIDLFLYMVIRMFQIVIGIAEFAPPDVL</sequence>
<dbReference type="AlphaFoldDB" id="A0A2G5SSE9"/>
<proteinExistence type="predicted"/>
<dbReference type="EMBL" id="PDUG01000006">
    <property type="protein sequence ID" value="PIC18034.1"/>
    <property type="molecule type" value="Genomic_DNA"/>
</dbReference>
<keyword evidence="3" id="KW-1185">Reference proteome</keyword>
<accession>A0A2G5SSE9</accession>
<evidence type="ECO:0000313" key="2">
    <source>
        <dbReference type="EMBL" id="PIC18034.1"/>
    </source>
</evidence>